<accession>A0A3N4IQN2</accession>
<evidence type="ECO:0000313" key="2">
    <source>
        <dbReference type="EMBL" id="RPA87048.1"/>
    </source>
</evidence>
<name>A0A3N4IQN2_ASCIM</name>
<protein>
    <submittedName>
        <fullName evidence="2">Uncharacterized protein</fullName>
    </submittedName>
</protein>
<reference evidence="2 3" key="1">
    <citation type="journal article" date="2018" name="Nat. Ecol. Evol.">
        <title>Pezizomycetes genomes reveal the molecular basis of ectomycorrhizal truffle lifestyle.</title>
        <authorList>
            <person name="Murat C."/>
            <person name="Payen T."/>
            <person name="Noel B."/>
            <person name="Kuo A."/>
            <person name="Morin E."/>
            <person name="Chen J."/>
            <person name="Kohler A."/>
            <person name="Krizsan K."/>
            <person name="Balestrini R."/>
            <person name="Da Silva C."/>
            <person name="Montanini B."/>
            <person name="Hainaut M."/>
            <person name="Levati E."/>
            <person name="Barry K.W."/>
            <person name="Belfiori B."/>
            <person name="Cichocki N."/>
            <person name="Clum A."/>
            <person name="Dockter R.B."/>
            <person name="Fauchery L."/>
            <person name="Guy J."/>
            <person name="Iotti M."/>
            <person name="Le Tacon F."/>
            <person name="Lindquist E.A."/>
            <person name="Lipzen A."/>
            <person name="Malagnac F."/>
            <person name="Mello A."/>
            <person name="Molinier V."/>
            <person name="Miyauchi S."/>
            <person name="Poulain J."/>
            <person name="Riccioni C."/>
            <person name="Rubini A."/>
            <person name="Sitrit Y."/>
            <person name="Splivallo R."/>
            <person name="Traeger S."/>
            <person name="Wang M."/>
            <person name="Zifcakova L."/>
            <person name="Wipf D."/>
            <person name="Zambonelli A."/>
            <person name="Paolocci F."/>
            <person name="Nowrousian M."/>
            <person name="Ottonello S."/>
            <person name="Baldrian P."/>
            <person name="Spatafora J.W."/>
            <person name="Henrissat B."/>
            <person name="Nagy L.G."/>
            <person name="Aury J.M."/>
            <person name="Wincker P."/>
            <person name="Grigoriev I.V."/>
            <person name="Bonfante P."/>
            <person name="Martin F.M."/>
        </authorList>
    </citation>
    <scope>NUCLEOTIDE SEQUENCE [LARGE SCALE GENOMIC DNA]</scope>
    <source>
        <strain evidence="2 3">RN42</strain>
    </source>
</reference>
<sequence>MQLSQAYGCFSITVILKAGTFLTSAGFIENNSSGVDSMQIVGRIIKSVLAAMLLSPKAAPSSSNGQSFPPLPNSDIKK</sequence>
<evidence type="ECO:0000256" key="1">
    <source>
        <dbReference type="SAM" id="MobiDB-lite"/>
    </source>
</evidence>
<feature type="region of interest" description="Disordered" evidence="1">
    <location>
        <begin position="57"/>
        <end position="78"/>
    </location>
</feature>
<evidence type="ECO:0000313" key="3">
    <source>
        <dbReference type="Proteomes" id="UP000275078"/>
    </source>
</evidence>
<proteinExistence type="predicted"/>
<keyword evidence="3" id="KW-1185">Reference proteome</keyword>
<dbReference type="EMBL" id="ML119647">
    <property type="protein sequence ID" value="RPA87048.1"/>
    <property type="molecule type" value="Genomic_DNA"/>
</dbReference>
<dbReference type="Proteomes" id="UP000275078">
    <property type="component" value="Unassembled WGS sequence"/>
</dbReference>
<dbReference type="AlphaFoldDB" id="A0A3N4IQN2"/>
<gene>
    <name evidence="2" type="ORF">BJ508DRAFT_95490</name>
</gene>
<organism evidence="2 3">
    <name type="scientific">Ascobolus immersus RN42</name>
    <dbReference type="NCBI Taxonomy" id="1160509"/>
    <lineage>
        <taxon>Eukaryota</taxon>
        <taxon>Fungi</taxon>
        <taxon>Dikarya</taxon>
        <taxon>Ascomycota</taxon>
        <taxon>Pezizomycotina</taxon>
        <taxon>Pezizomycetes</taxon>
        <taxon>Pezizales</taxon>
        <taxon>Ascobolaceae</taxon>
        <taxon>Ascobolus</taxon>
    </lineage>
</organism>